<feature type="region of interest" description="Disordered" evidence="4">
    <location>
        <begin position="958"/>
        <end position="1103"/>
    </location>
</feature>
<dbReference type="VEuPathDB" id="CryptoDB:Cvel_11277"/>
<evidence type="ECO:0000256" key="2">
    <source>
        <dbReference type="ARBA" id="ARBA00023043"/>
    </source>
</evidence>
<proteinExistence type="predicted"/>
<dbReference type="EMBL" id="CDMZ01005249">
    <property type="protein sequence ID" value="CEM52449.1"/>
    <property type="molecule type" value="Genomic_DNA"/>
</dbReference>
<dbReference type="Pfam" id="PF00023">
    <property type="entry name" value="Ank"/>
    <property type="match status" value="1"/>
</dbReference>
<dbReference type="SMART" id="SM00248">
    <property type="entry name" value="ANK"/>
    <property type="match status" value="7"/>
</dbReference>
<dbReference type="SUPFAM" id="SSF48403">
    <property type="entry name" value="Ankyrin repeat"/>
    <property type="match status" value="1"/>
</dbReference>
<evidence type="ECO:0000256" key="3">
    <source>
        <dbReference type="PROSITE-ProRule" id="PRU00023"/>
    </source>
</evidence>
<keyword evidence="1" id="KW-0677">Repeat</keyword>
<accession>A0A0G4I619</accession>
<dbReference type="InterPro" id="IPR050745">
    <property type="entry name" value="Multifunctional_regulatory"/>
</dbReference>
<reference evidence="5" key="1">
    <citation type="submission" date="2014-11" db="EMBL/GenBank/DDBJ databases">
        <authorList>
            <person name="Otto D Thomas"/>
            <person name="Naeem Raeece"/>
        </authorList>
    </citation>
    <scope>NUCLEOTIDE SEQUENCE</scope>
</reference>
<dbReference type="Pfam" id="PF12796">
    <property type="entry name" value="Ank_2"/>
    <property type="match status" value="2"/>
</dbReference>
<evidence type="ECO:0000313" key="5">
    <source>
        <dbReference type="EMBL" id="CEM52449.1"/>
    </source>
</evidence>
<name>A0A0G4I619_9ALVE</name>
<feature type="region of interest" description="Disordered" evidence="4">
    <location>
        <begin position="379"/>
        <end position="642"/>
    </location>
</feature>
<dbReference type="PANTHER" id="PTHR24189:SF50">
    <property type="entry name" value="ANKYRIN REPEAT AND SOCS BOX PROTEIN 2"/>
    <property type="match status" value="1"/>
</dbReference>
<feature type="compositionally biased region" description="Basic and acidic residues" evidence="4">
    <location>
        <begin position="1075"/>
        <end position="1089"/>
    </location>
</feature>
<feature type="compositionally biased region" description="Pro residues" evidence="4">
    <location>
        <begin position="966"/>
        <end position="976"/>
    </location>
</feature>
<feature type="repeat" description="ANK" evidence="3">
    <location>
        <begin position="204"/>
        <end position="237"/>
    </location>
</feature>
<feature type="compositionally biased region" description="Basic and acidic residues" evidence="4">
    <location>
        <begin position="630"/>
        <end position="639"/>
    </location>
</feature>
<feature type="repeat" description="ANK" evidence="3">
    <location>
        <begin position="273"/>
        <end position="305"/>
    </location>
</feature>
<sequence>MEEAGAASRRLCSQTRAAIRDLFNAVRDGEFERTLSLLQEVNADPLEEDAPEVQELRRCLCEAVSGRHQEIAKLLLIRVGGDQVAFHHAVDRGQTELIPFMVAAKNIDFNLLVDGEAALHSAARNDDVPTLSVLLDVGVDPLVLTEGEKDSVLQVAVLEESVNVVRELLERMGRTSERPIWVSKREREIAEKIEKLDVNSKNTEGQTALHHATMKGFAVLIEMLIVEGGADVDAQDSNGNTPLHICSWEWGGQTEPARLLLNAEANVHAKNTQGDTALILAAWKGQDSLVEVLLQQGANADDISGEGKSALCYATEKATERGRGKGFKRCMEILLEGGASPHLKGSLNKSALDAVEERKKLLKGDRTVESLLKNPKWKERAKLESSSLRDVKRKQKREEAVHERGKQQSEVQREVRRKQREEVEEQESRKQEWSQEMERQESRKQKGGGEMERQESRELKEEAQTQVVDIPSSEESEQEREKEKRTETGSAEAPRGGPKDLEWSDEDRPLGLLIERRRQAAQSQATRPKEKKKTNMEVASGGKRVNGTNGKQVGGQRKGLEVLGSSERKGTASKKKKTASRAETGEGVPEGHARPPGSRGFVSWGLPVDERPVAGKDATGLYGDMGAAGGEERERERGDGGVAAAASGLDSFADLLEEVEDIFGVPEEEEEERQGGDGVGRQEVDGEEDEYEGAEWATVSAELFKGSNGGGGPFQFPSAQQPANVNPFSVSVPVPFLPPDPPISPVQPPHSLSAHLTAHPSASSARVQPQPVREFIRQSVQRSNWEVEQPFQKALADPSASSHWAPADPSASSHWAPADGAASSHLDPAGVATSPYRAPADSAASSHLDTAGVVASLDRAPPADLEGLSHTELPWGSTWSTGAFPVSASASASSCSSASASSSALPDSVFPLFSSAAPPPSLAPLSNPPFPFPMTAAAEAGTLPTPPSQPLVTAAAEVENHEQPLEQPPACPPQSPPQGELNEVEASDRHFQEGGTEAREEGTEEQMYRDEDFADDLAEDGTYYAPNPEHRKAATTFPVGVEQFQKGKGKGNGGATDSAGEGAAPAGPGGRTNLKPKEAAADANAEKAGGKLPPPEKVITPREEGYRPLYIHLQHKGLVVGPGVAQEEP</sequence>
<keyword evidence="2 3" id="KW-0040">ANK repeat</keyword>
<protein>
    <submittedName>
        <fullName evidence="5">Uncharacterized protein</fullName>
    </submittedName>
</protein>
<feature type="compositionally biased region" description="Basic and acidic residues" evidence="4">
    <location>
        <begin position="497"/>
        <end position="518"/>
    </location>
</feature>
<feature type="repeat" description="ANK" evidence="3">
    <location>
        <begin position="114"/>
        <end position="146"/>
    </location>
</feature>
<dbReference type="PROSITE" id="PS50297">
    <property type="entry name" value="ANK_REP_REGION"/>
    <property type="match status" value="3"/>
</dbReference>
<dbReference type="Gene3D" id="1.25.40.20">
    <property type="entry name" value="Ankyrin repeat-containing domain"/>
    <property type="match status" value="4"/>
</dbReference>
<dbReference type="PANTHER" id="PTHR24189">
    <property type="entry name" value="MYOTROPHIN"/>
    <property type="match status" value="1"/>
</dbReference>
<dbReference type="AlphaFoldDB" id="A0A0G4I619"/>
<organism evidence="5">
    <name type="scientific">Chromera velia CCMP2878</name>
    <dbReference type="NCBI Taxonomy" id="1169474"/>
    <lineage>
        <taxon>Eukaryota</taxon>
        <taxon>Sar</taxon>
        <taxon>Alveolata</taxon>
        <taxon>Colpodellida</taxon>
        <taxon>Chromeraceae</taxon>
        <taxon>Chromera</taxon>
    </lineage>
</organism>
<gene>
    <name evidence="5" type="ORF">Cvel_11277</name>
</gene>
<dbReference type="PROSITE" id="PS50088">
    <property type="entry name" value="ANK_REPEAT"/>
    <property type="match status" value="3"/>
</dbReference>
<feature type="region of interest" description="Disordered" evidence="4">
    <location>
        <begin position="740"/>
        <end position="774"/>
    </location>
</feature>
<dbReference type="InterPro" id="IPR036770">
    <property type="entry name" value="Ankyrin_rpt-contain_sf"/>
</dbReference>
<feature type="compositionally biased region" description="Basic and acidic residues" evidence="4">
    <location>
        <begin position="426"/>
        <end position="463"/>
    </location>
</feature>
<feature type="region of interest" description="Disordered" evidence="4">
    <location>
        <begin position="665"/>
        <end position="694"/>
    </location>
</feature>
<evidence type="ECO:0000256" key="4">
    <source>
        <dbReference type="SAM" id="MobiDB-lite"/>
    </source>
</evidence>
<feature type="compositionally biased region" description="Basic and acidic residues" evidence="4">
    <location>
        <begin position="986"/>
        <end position="1011"/>
    </location>
</feature>
<dbReference type="InterPro" id="IPR002110">
    <property type="entry name" value="Ankyrin_rpt"/>
</dbReference>
<feature type="compositionally biased region" description="Basic and acidic residues" evidence="4">
    <location>
        <begin position="379"/>
        <end position="414"/>
    </location>
</feature>
<feature type="region of interest" description="Disordered" evidence="4">
    <location>
        <begin position="787"/>
        <end position="843"/>
    </location>
</feature>
<evidence type="ECO:0000256" key="1">
    <source>
        <dbReference type="ARBA" id="ARBA00022737"/>
    </source>
</evidence>